<feature type="repeat" description="Solcar" evidence="6">
    <location>
        <begin position="218"/>
        <end position="306"/>
    </location>
</feature>
<keyword evidence="3" id="KW-0496">Mitochondrion</keyword>
<dbReference type="eggNOG" id="KOG0756">
    <property type="taxonomic scope" value="Eukaryota"/>
</dbReference>
<dbReference type="Proteomes" id="UP000030651">
    <property type="component" value="Unassembled WGS sequence"/>
</dbReference>
<evidence type="ECO:0000256" key="5">
    <source>
        <dbReference type="ARBA" id="ARBA00023136"/>
    </source>
</evidence>
<evidence type="ECO:0000256" key="1">
    <source>
        <dbReference type="ARBA" id="ARBA00004141"/>
    </source>
</evidence>
<evidence type="ECO:0000256" key="6">
    <source>
        <dbReference type="PROSITE-ProRule" id="PRU00282"/>
    </source>
</evidence>
<keyword evidence="9" id="KW-1185">Reference proteome</keyword>
<keyword evidence="5 6" id="KW-0472">Membrane</keyword>
<dbReference type="GO" id="GO:0006843">
    <property type="term" value="P:mitochondrial citrate transmembrane transport"/>
    <property type="evidence" value="ECO:0007669"/>
    <property type="project" value="TreeGrafter"/>
</dbReference>
<dbReference type="EMBL" id="KI912117">
    <property type="protein sequence ID" value="ETS76102.1"/>
    <property type="molecule type" value="Genomic_DNA"/>
</dbReference>
<reference evidence="9" key="1">
    <citation type="journal article" date="2015" name="BMC Genomics">
        <title>Genomic and transcriptomic analysis of the endophytic fungus Pestalotiopsis fici reveals its lifestyle and high potential for synthesis of natural products.</title>
        <authorList>
            <person name="Wang X."/>
            <person name="Zhang X."/>
            <person name="Liu L."/>
            <person name="Xiang M."/>
            <person name="Wang W."/>
            <person name="Sun X."/>
            <person name="Che Y."/>
            <person name="Guo L."/>
            <person name="Liu G."/>
            <person name="Guo L."/>
            <person name="Wang C."/>
            <person name="Yin W.B."/>
            <person name="Stadler M."/>
            <person name="Zhang X."/>
            <person name="Liu X."/>
        </authorList>
    </citation>
    <scope>NUCLEOTIDE SEQUENCE [LARGE SCALE GENOMIC DNA]</scope>
    <source>
        <strain evidence="9">W106-1 / CGMCC3.15140</strain>
    </source>
</reference>
<proteinExistence type="inferred from homology"/>
<gene>
    <name evidence="8" type="ORF">PFICI_11489</name>
</gene>
<sequence>MTMSMKLEPVSAPLPGVPTKRQTPWSNLAVGAMIQIFQSSSLGQPFEVLKTHVAAHRSDTLREAIQKTWARGGIAGFYQGLIPWAWIEASTKGSTLILASAEAEYYSKTYLNASPGAGGVIGGVAGGAAQAYGSMGSTTCMKTIEVTRSKNVQLGVLDRSTTAIFADILKTQGIRGIYRGVNAVALRQITGWSSRMGISRFSEEKIRALRGKKKGQKTSFAEKILASSIGGALSCWNQPFEVLRVEMQSMTKDPKRPANMTMLSTAKYITQTSGPLGLFRGIVPRIAVGVWSTICMVGFGDMAKEAMASLNR</sequence>
<dbReference type="GeneID" id="19276502"/>
<evidence type="ECO:0000256" key="4">
    <source>
        <dbReference type="ARBA" id="ARBA00022989"/>
    </source>
</evidence>
<dbReference type="PROSITE" id="PS50920">
    <property type="entry name" value="SOLCAR"/>
    <property type="match status" value="2"/>
</dbReference>
<dbReference type="HOGENOM" id="CLU_052717_0_0_1"/>
<comment type="subcellular location">
    <subcellularLocation>
        <location evidence="1">Membrane</location>
        <topology evidence="1">Multi-pass membrane protein</topology>
    </subcellularLocation>
</comment>
<evidence type="ECO:0000313" key="8">
    <source>
        <dbReference type="EMBL" id="ETS76102.1"/>
    </source>
</evidence>
<keyword evidence="7" id="KW-0813">Transport</keyword>
<dbReference type="GO" id="GO:0016020">
    <property type="term" value="C:membrane"/>
    <property type="evidence" value="ECO:0007669"/>
    <property type="project" value="UniProtKB-SubCell"/>
</dbReference>
<dbReference type="InParanoid" id="W3WSF4"/>
<dbReference type="RefSeq" id="XP_007838261.1">
    <property type="nucleotide sequence ID" value="XM_007840070.1"/>
</dbReference>
<keyword evidence="4" id="KW-1133">Transmembrane helix</keyword>
<dbReference type="InterPro" id="IPR018108">
    <property type="entry name" value="MCP_transmembrane"/>
</dbReference>
<keyword evidence="2 6" id="KW-0812">Transmembrane</keyword>
<protein>
    <submittedName>
        <fullName evidence="8">Mitochondrial DNA replication protein YHM2</fullName>
    </submittedName>
</protein>
<dbReference type="GO" id="GO:0005739">
    <property type="term" value="C:mitochondrion"/>
    <property type="evidence" value="ECO:0007669"/>
    <property type="project" value="TreeGrafter"/>
</dbReference>
<evidence type="ECO:0000313" key="9">
    <source>
        <dbReference type="Proteomes" id="UP000030651"/>
    </source>
</evidence>
<dbReference type="FunFam" id="1.50.40.10:FF:000078">
    <property type="entry name" value="Mitochondrial DNA replication protein YHM2"/>
    <property type="match status" value="1"/>
</dbReference>
<evidence type="ECO:0000256" key="7">
    <source>
        <dbReference type="RuleBase" id="RU000488"/>
    </source>
</evidence>
<dbReference type="GO" id="GO:0005371">
    <property type="term" value="F:tricarboxylate secondary active transmembrane transporter activity"/>
    <property type="evidence" value="ECO:0007669"/>
    <property type="project" value="TreeGrafter"/>
</dbReference>
<organism evidence="8 9">
    <name type="scientific">Pestalotiopsis fici (strain W106-1 / CGMCC3.15140)</name>
    <dbReference type="NCBI Taxonomy" id="1229662"/>
    <lineage>
        <taxon>Eukaryota</taxon>
        <taxon>Fungi</taxon>
        <taxon>Dikarya</taxon>
        <taxon>Ascomycota</taxon>
        <taxon>Pezizomycotina</taxon>
        <taxon>Sordariomycetes</taxon>
        <taxon>Xylariomycetidae</taxon>
        <taxon>Amphisphaeriales</taxon>
        <taxon>Sporocadaceae</taxon>
        <taxon>Pestalotiopsis</taxon>
    </lineage>
</organism>
<dbReference type="Pfam" id="PF00153">
    <property type="entry name" value="Mito_carr"/>
    <property type="match status" value="2"/>
</dbReference>
<dbReference type="InterPro" id="IPR023395">
    <property type="entry name" value="MCP_dom_sf"/>
</dbReference>
<dbReference type="InterPro" id="IPR053017">
    <property type="entry name" value="Mito_Cit/Oxoglu_Carrier"/>
</dbReference>
<evidence type="ECO:0000256" key="2">
    <source>
        <dbReference type="ARBA" id="ARBA00022692"/>
    </source>
</evidence>
<dbReference type="KEGG" id="pfy:PFICI_11489"/>
<name>W3WSF4_PESFW</name>
<feature type="repeat" description="Solcar" evidence="6">
    <location>
        <begin position="117"/>
        <end position="205"/>
    </location>
</feature>
<dbReference type="SUPFAM" id="SSF103506">
    <property type="entry name" value="Mitochondrial carrier"/>
    <property type="match status" value="1"/>
</dbReference>
<dbReference type="PANTHER" id="PTHR46982:SF1">
    <property type="entry name" value="CITRATE_OXOGLUTARATE CARRIER PROTEIN"/>
    <property type="match status" value="1"/>
</dbReference>
<dbReference type="PANTHER" id="PTHR46982">
    <property type="entry name" value="CITRATE/OXOGLUTARATE CARRIER PROTEIN"/>
    <property type="match status" value="1"/>
</dbReference>
<evidence type="ECO:0000256" key="3">
    <source>
        <dbReference type="ARBA" id="ARBA00022792"/>
    </source>
</evidence>
<dbReference type="GO" id="GO:0015742">
    <property type="term" value="P:alpha-ketoglutarate transport"/>
    <property type="evidence" value="ECO:0007669"/>
    <property type="project" value="TreeGrafter"/>
</dbReference>
<dbReference type="OrthoDB" id="10253709at2759"/>
<comment type="similarity">
    <text evidence="7">Belongs to the mitochondrial carrier (TC 2.A.29) family.</text>
</comment>
<accession>W3WSF4</accession>
<dbReference type="Gene3D" id="1.50.40.10">
    <property type="entry name" value="Mitochondrial carrier domain"/>
    <property type="match status" value="1"/>
</dbReference>
<dbReference type="AlphaFoldDB" id="W3WSF4"/>
<keyword evidence="3" id="KW-0999">Mitochondrion inner membrane</keyword>